<gene>
    <name evidence="4" type="ORF">AADV58_16690</name>
</gene>
<sequence>MITALVVDDVAIDRAHVTRILRDLGVSVVQASCSEEAVRTTQTSMPDIIFMDVVMPGASGFDAVRKIRGLPDYKERPIVMLSSKSRKTDVLCAEFSGASAYIVKPATREALAHALDRFLLPL</sequence>
<dbReference type="InterPro" id="IPR011006">
    <property type="entry name" value="CheY-like_superfamily"/>
</dbReference>
<keyword evidence="5" id="KW-1185">Reference proteome</keyword>
<protein>
    <submittedName>
        <fullName evidence="4">Response regulator</fullName>
    </submittedName>
</protein>
<dbReference type="PANTHER" id="PTHR44591">
    <property type="entry name" value="STRESS RESPONSE REGULATOR PROTEIN 1"/>
    <property type="match status" value="1"/>
</dbReference>
<feature type="domain" description="Response regulatory" evidence="3">
    <location>
        <begin position="3"/>
        <end position="119"/>
    </location>
</feature>
<evidence type="ECO:0000313" key="5">
    <source>
        <dbReference type="Proteomes" id="UP001479520"/>
    </source>
</evidence>
<dbReference type="EMBL" id="CP151407">
    <property type="protein sequence ID" value="WZJ23394.1"/>
    <property type="molecule type" value="Genomic_DNA"/>
</dbReference>
<feature type="modified residue" description="4-aspartylphosphate" evidence="2">
    <location>
        <position position="52"/>
    </location>
</feature>
<geneLocation type="plasmid" evidence="4 5">
    <name>unnamed1</name>
</geneLocation>
<accession>A0ABZ2XNF9</accession>
<evidence type="ECO:0000313" key="4">
    <source>
        <dbReference type="EMBL" id="WZJ23394.1"/>
    </source>
</evidence>
<dbReference type="Pfam" id="PF00072">
    <property type="entry name" value="Response_reg"/>
    <property type="match status" value="1"/>
</dbReference>
<dbReference type="InterPro" id="IPR050595">
    <property type="entry name" value="Bact_response_regulator"/>
</dbReference>
<keyword evidence="4" id="KW-0614">Plasmid</keyword>
<name>A0ABZ2XNF9_9RHOO</name>
<dbReference type="RefSeq" id="WP_341744726.1">
    <property type="nucleotide sequence ID" value="NZ_CP151407.1"/>
</dbReference>
<reference evidence="4 5" key="1">
    <citation type="submission" date="2024-04" db="EMBL/GenBank/DDBJ databases">
        <title>Dissimilatory iodate-reducing microorganisms contribute to the enrichment of iodine in groundwater.</title>
        <authorList>
            <person name="Jiang Z."/>
        </authorList>
    </citation>
    <scope>NUCLEOTIDE SEQUENCE [LARGE SCALE GENOMIC DNA]</scope>
    <source>
        <strain evidence="4 5">NCP973</strain>
        <plasmid evidence="4 5">unnamed1</plasmid>
    </source>
</reference>
<dbReference type="CDD" id="cd00156">
    <property type="entry name" value="REC"/>
    <property type="match status" value="1"/>
</dbReference>
<dbReference type="SMART" id="SM00448">
    <property type="entry name" value="REC"/>
    <property type="match status" value="1"/>
</dbReference>
<dbReference type="Gene3D" id="3.40.50.2300">
    <property type="match status" value="1"/>
</dbReference>
<dbReference type="Proteomes" id="UP001479520">
    <property type="component" value="Plasmid unnamed1"/>
</dbReference>
<dbReference type="PROSITE" id="PS50110">
    <property type="entry name" value="RESPONSE_REGULATORY"/>
    <property type="match status" value="1"/>
</dbReference>
<dbReference type="PANTHER" id="PTHR44591:SF3">
    <property type="entry name" value="RESPONSE REGULATORY DOMAIN-CONTAINING PROTEIN"/>
    <property type="match status" value="1"/>
</dbReference>
<evidence type="ECO:0000259" key="3">
    <source>
        <dbReference type="PROSITE" id="PS50110"/>
    </source>
</evidence>
<evidence type="ECO:0000256" key="1">
    <source>
        <dbReference type="ARBA" id="ARBA00022553"/>
    </source>
</evidence>
<dbReference type="SUPFAM" id="SSF52172">
    <property type="entry name" value="CheY-like"/>
    <property type="match status" value="1"/>
</dbReference>
<keyword evidence="1 2" id="KW-0597">Phosphoprotein</keyword>
<proteinExistence type="predicted"/>
<evidence type="ECO:0000256" key="2">
    <source>
        <dbReference type="PROSITE-ProRule" id="PRU00169"/>
    </source>
</evidence>
<dbReference type="InterPro" id="IPR001789">
    <property type="entry name" value="Sig_transdc_resp-reg_receiver"/>
</dbReference>
<organism evidence="4 5">
    <name type="scientific">Azonexus hydrophilus</name>
    <dbReference type="NCBI Taxonomy" id="418702"/>
    <lineage>
        <taxon>Bacteria</taxon>
        <taxon>Pseudomonadati</taxon>
        <taxon>Pseudomonadota</taxon>
        <taxon>Betaproteobacteria</taxon>
        <taxon>Rhodocyclales</taxon>
        <taxon>Azonexaceae</taxon>
        <taxon>Azonexus</taxon>
    </lineage>
</organism>